<proteinExistence type="predicted"/>
<keyword evidence="1" id="KW-0812">Transmembrane</keyword>
<dbReference type="HOGENOM" id="CLU_692380_0_0_5"/>
<sequence length="398" mass="46689">MRIKNKSKLVLIFPFILLAVILPIYLLLEIYDLGKNGIYRKDLYQGLYYNFSSLSLQKQLEKYNYTVQLPKNPNAPYRIAILCRHDRLACMRIQQAANNLGWESLFISISTNMHPIDIFRMYSIVRQFNPDFTISAADFGKVGDIRHYFILHFPCLRNNAKYLIDIALVPYYCPKPIKSDGLLAVTDFKKINQYYEDISIPIIDFKFSRPKTEFIKINYSRLFMCGYNWDNTRSGLKYKKLYKLLDKRKDVDMYGPRSGWLLLNSYRGFIPYNDQLFVDTIRKSGIGLALHSEDHIMENFPSGRVLELVSSSALVIVDEMPWAKETFGDNILYIETLNKSPEEIYSQINQHLEWIKSHPEEAYEKAKKAHQIYLDKFTMEQILTNVANMHNNIVSREN</sequence>
<evidence type="ECO:0000259" key="2">
    <source>
        <dbReference type="Pfam" id="PF13524"/>
    </source>
</evidence>
<dbReference type="KEGG" id="rfe:RF_0223"/>
<reference evidence="3 4" key="1">
    <citation type="journal article" date="2005" name="PLoS Biol.">
        <title>The genome sequence of Rickettsia felis identifies the first putative conjugative plasmid in an obligate intracellular parasite.</title>
        <authorList>
            <person name="Ogata H."/>
            <person name="Renesto P."/>
            <person name="Audic S."/>
            <person name="Robert C."/>
            <person name="Blanc G."/>
            <person name="Fournier P.E."/>
            <person name="Parinello H."/>
            <person name="Claverie J.M."/>
            <person name="Raoult D."/>
        </authorList>
    </citation>
    <scope>NUCLEOTIDE SEQUENCE [LARGE SCALE GENOMIC DNA]</scope>
    <source>
        <strain evidence="4">ATCC VR-1525 / URRWXCal2</strain>
    </source>
</reference>
<protein>
    <recommendedName>
        <fullName evidence="2">Spore protein YkvP/CgeB glycosyl transferase-like domain-containing protein</fullName>
    </recommendedName>
</protein>
<dbReference type="EMBL" id="CP000053">
    <property type="protein sequence ID" value="AAY61074.1"/>
    <property type="molecule type" value="Genomic_DNA"/>
</dbReference>
<feature type="transmembrane region" description="Helical" evidence="1">
    <location>
        <begin position="9"/>
        <end position="28"/>
    </location>
</feature>
<evidence type="ECO:0000256" key="1">
    <source>
        <dbReference type="SAM" id="Phobius"/>
    </source>
</evidence>
<evidence type="ECO:0000313" key="4">
    <source>
        <dbReference type="Proteomes" id="UP000008548"/>
    </source>
</evidence>
<keyword evidence="4" id="KW-1185">Reference proteome</keyword>
<dbReference type="Proteomes" id="UP000008548">
    <property type="component" value="Chromosome"/>
</dbReference>
<dbReference type="eggNOG" id="COG1216">
    <property type="taxonomic scope" value="Bacteria"/>
</dbReference>
<evidence type="ECO:0000313" key="3">
    <source>
        <dbReference type="EMBL" id="AAY61074.1"/>
    </source>
</evidence>
<organism evidence="3 4">
    <name type="scientific">Rickettsia felis (strain ATCC VR-1525 / URRWXCal2)</name>
    <name type="common">Rickettsia azadi</name>
    <dbReference type="NCBI Taxonomy" id="315456"/>
    <lineage>
        <taxon>Bacteria</taxon>
        <taxon>Pseudomonadati</taxon>
        <taxon>Pseudomonadota</taxon>
        <taxon>Alphaproteobacteria</taxon>
        <taxon>Rickettsiales</taxon>
        <taxon>Rickettsiaceae</taxon>
        <taxon>Rickettsieae</taxon>
        <taxon>Rickettsia</taxon>
        <taxon>spotted fever group</taxon>
    </lineage>
</organism>
<dbReference type="STRING" id="315456.RF_0223"/>
<name>Q4UMY4_RICFE</name>
<accession>Q4UMY4</accession>
<dbReference type="InterPro" id="IPR055259">
    <property type="entry name" value="YkvP/CgeB_Glyco_trans-like"/>
</dbReference>
<feature type="domain" description="Spore protein YkvP/CgeB glycosyl transferase-like" evidence="2">
    <location>
        <begin position="245"/>
        <end position="385"/>
    </location>
</feature>
<keyword evidence="1" id="KW-0472">Membrane</keyword>
<keyword evidence="1" id="KW-1133">Transmembrane helix</keyword>
<gene>
    <name evidence="3" type="ordered locus">RF_0223</name>
</gene>
<dbReference type="Pfam" id="PF13524">
    <property type="entry name" value="Glyco_trans_1_2"/>
    <property type="match status" value="1"/>
</dbReference>
<dbReference type="AlphaFoldDB" id="Q4UMY4"/>